<keyword evidence="3" id="KW-1185">Reference proteome</keyword>
<sequence length="258" mass="27980">MADEGRSGPLSGIGVVVIGDEILSGRRQDRHLAAVAERLAARGLVVDWAQFLPDREVTIVDLLRRSRADGATVFCFGGIGATPDDLTRACAATAFGRPLVRHPEAAALIEAQFGEGAYPKRILMADLPEGADLVPNPFNRVPGFALERHFFLPGFPEMAHAMLDHILAGPLVGLGDAGYVEQSLWLVDTPESELVDLMEAFCAAHPTLRLFSLPVLSTERRLLELGFKGERSEVERAMTALVVALGEREIVAHDQRPE</sequence>
<proteinExistence type="predicted"/>
<organism evidence="2 3">
    <name type="scientific">Guyparkeria halophila</name>
    <dbReference type="NCBI Taxonomy" id="47960"/>
    <lineage>
        <taxon>Bacteria</taxon>
        <taxon>Pseudomonadati</taxon>
        <taxon>Pseudomonadota</taxon>
        <taxon>Gammaproteobacteria</taxon>
        <taxon>Chromatiales</taxon>
        <taxon>Thioalkalibacteraceae</taxon>
        <taxon>Guyparkeria</taxon>
    </lineage>
</organism>
<accession>A0A6I6DCE7</accession>
<dbReference type="PANTHER" id="PTHR13939:SF0">
    <property type="entry name" value="NMN AMIDOHYDROLASE-LIKE PROTEIN YFAY"/>
    <property type="match status" value="1"/>
</dbReference>
<dbReference type="SUPFAM" id="SSF53218">
    <property type="entry name" value="Molybdenum cofactor biosynthesis proteins"/>
    <property type="match status" value="1"/>
</dbReference>
<dbReference type="CDD" id="cd00885">
    <property type="entry name" value="cinA"/>
    <property type="match status" value="1"/>
</dbReference>
<gene>
    <name evidence="2" type="ORF">GM160_00110</name>
</gene>
<dbReference type="InterPro" id="IPR050101">
    <property type="entry name" value="CinA"/>
</dbReference>
<dbReference type="Proteomes" id="UP000427716">
    <property type="component" value="Chromosome"/>
</dbReference>
<dbReference type="PANTHER" id="PTHR13939">
    <property type="entry name" value="NICOTINAMIDE-NUCLEOTIDE AMIDOHYDROLASE PNCC"/>
    <property type="match status" value="1"/>
</dbReference>
<evidence type="ECO:0000313" key="3">
    <source>
        <dbReference type="Proteomes" id="UP000427716"/>
    </source>
</evidence>
<dbReference type="KEGG" id="ghl:GM160_00110"/>
<dbReference type="AlphaFoldDB" id="A0A6I6DCE7"/>
<dbReference type="EMBL" id="CP046415">
    <property type="protein sequence ID" value="QGT79502.1"/>
    <property type="molecule type" value="Genomic_DNA"/>
</dbReference>
<dbReference type="Pfam" id="PF00994">
    <property type="entry name" value="MoCF_biosynth"/>
    <property type="match status" value="1"/>
</dbReference>
<protein>
    <submittedName>
        <fullName evidence="2">Competence/damage-inducible protein A</fullName>
    </submittedName>
</protein>
<dbReference type="InterPro" id="IPR001453">
    <property type="entry name" value="MoaB/Mog_dom"/>
</dbReference>
<dbReference type="SMART" id="SM00852">
    <property type="entry name" value="MoCF_biosynth"/>
    <property type="match status" value="1"/>
</dbReference>
<feature type="domain" description="MoaB/Mog" evidence="1">
    <location>
        <begin position="14"/>
        <end position="174"/>
    </location>
</feature>
<name>A0A6I6DCE7_9GAMM</name>
<dbReference type="InterPro" id="IPR036425">
    <property type="entry name" value="MoaB/Mog-like_dom_sf"/>
</dbReference>
<evidence type="ECO:0000313" key="2">
    <source>
        <dbReference type="EMBL" id="QGT79502.1"/>
    </source>
</evidence>
<dbReference type="Gene3D" id="3.40.980.10">
    <property type="entry name" value="MoaB/Mog-like domain"/>
    <property type="match status" value="1"/>
</dbReference>
<evidence type="ECO:0000259" key="1">
    <source>
        <dbReference type="SMART" id="SM00852"/>
    </source>
</evidence>
<reference evidence="2 3" key="1">
    <citation type="submission" date="2019-11" db="EMBL/GenBank/DDBJ databases">
        <authorList>
            <person name="Zhang J."/>
            <person name="Sun C."/>
        </authorList>
    </citation>
    <scope>NUCLEOTIDE SEQUENCE [LARGE SCALE GENOMIC DNA]</scope>
    <source>
        <strain evidence="3">sp2</strain>
    </source>
</reference>